<name>A0AA49GME2_9BACT</name>
<dbReference type="GO" id="GO:0006508">
    <property type="term" value="P:proteolysis"/>
    <property type="evidence" value="ECO:0007669"/>
    <property type="project" value="InterPro"/>
</dbReference>
<dbReference type="AlphaFoldDB" id="A0AA49GME2"/>
<dbReference type="Pfam" id="PF00326">
    <property type="entry name" value="Peptidase_S9"/>
    <property type="match status" value="1"/>
</dbReference>
<reference evidence="3" key="1">
    <citation type="journal article" date="2023" name="Comput. Struct. Biotechnol. J.">
        <title>Discovery of a novel marine Bacteroidetes with a rich repertoire of carbohydrate-active enzymes.</title>
        <authorList>
            <person name="Chen B."/>
            <person name="Liu G."/>
            <person name="Chen Q."/>
            <person name="Wang H."/>
            <person name="Liu L."/>
            <person name="Tang K."/>
        </authorList>
    </citation>
    <scope>NUCLEOTIDE SEQUENCE</scope>
    <source>
        <strain evidence="3">TK19036</strain>
    </source>
</reference>
<dbReference type="InterPro" id="IPR050278">
    <property type="entry name" value="Serine_Prot_S9B/DPPIV"/>
</dbReference>
<proteinExistence type="predicted"/>
<dbReference type="PANTHER" id="PTHR11731:SF193">
    <property type="entry name" value="DIPEPTIDYL PEPTIDASE 9"/>
    <property type="match status" value="1"/>
</dbReference>
<evidence type="ECO:0000259" key="1">
    <source>
        <dbReference type="Pfam" id="PF00326"/>
    </source>
</evidence>
<dbReference type="InterPro" id="IPR002469">
    <property type="entry name" value="Peptidase_S9B_N"/>
</dbReference>
<dbReference type="SUPFAM" id="SSF82171">
    <property type="entry name" value="DPP6 N-terminal domain-like"/>
    <property type="match status" value="1"/>
</dbReference>
<evidence type="ECO:0000259" key="2">
    <source>
        <dbReference type="Pfam" id="PF00930"/>
    </source>
</evidence>
<dbReference type="PANTHER" id="PTHR11731">
    <property type="entry name" value="PROTEASE FAMILY S9B,C DIPEPTIDYL-PEPTIDASE IV-RELATED"/>
    <property type="match status" value="1"/>
</dbReference>
<dbReference type="InterPro" id="IPR029058">
    <property type="entry name" value="AB_hydrolase_fold"/>
</dbReference>
<dbReference type="EMBL" id="CP120682">
    <property type="protein sequence ID" value="WKN36063.1"/>
    <property type="molecule type" value="Genomic_DNA"/>
</dbReference>
<dbReference type="Gene3D" id="2.140.10.30">
    <property type="entry name" value="Dipeptidylpeptidase IV, N-terminal domain"/>
    <property type="match status" value="1"/>
</dbReference>
<feature type="domain" description="Peptidase S9 prolyl oligopeptidase catalytic" evidence="1">
    <location>
        <begin position="555"/>
        <end position="751"/>
    </location>
</feature>
<dbReference type="Pfam" id="PF00930">
    <property type="entry name" value="DPPIV_N"/>
    <property type="match status" value="1"/>
</dbReference>
<dbReference type="SUPFAM" id="SSF53474">
    <property type="entry name" value="alpha/beta-Hydrolases"/>
    <property type="match status" value="1"/>
</dbReference>
<reference evidence="3" key="2">
    <citation type="journal article" date="2024" name="Antonie Van Leeuwenhoek">
        <title>Roseihalotalea indica gen. nov., sp. nov., a halophilic Bacteroidetes from mesopelagic Southwest Indian Ocean with higher carbohydrate metabolic potential.</title>
        <authorList>
            <person name="Chen B."/>
            <person name="Zhang M."/>
            <person name="Lin D."/>
            <person name="Ye J."/>
            <person name="Tang K."/>
        </authorList>
    </citation>
    <scope>NUCLEOTIDE SEQUENCE</scope>
    <source>
        <strain evidence="3">TK19036</strain>
    </source>
</reference>
<dbReference type="Gene3D" id="3.40.50.1820">
    <property type="entry name" value="alpha/beta hydrolase"/>
    <property type="match status" value="1"/>
</dbReference>
<gene>
    <name evidence="3" type="ORF">K4G66_27225</name>
</gene>
<organism evidence="3">
    <name type="scientific">Roseihalotalea indica</name>
    <dbReference type="NCBI Taxonomy" id="2867963"/>
    <lineage>
        <taxon>Bacteria</taxon>
        <taxon>Pseudomonadati</taxon>
        <taxon>Bacteroidota</taxon>
        <taxon>Cytophagia</taxon>
        <taxon>Cytophagales</taxon>
        <taxon>Catalimonadaceae</taxon>
        <taxon>Roseihalotalea</taxon>
    </lineage>
</organism>
<sequence>MRYTFTCLRLYFIQCAFLLVVPLASWGQSSDPSMLTLDRIFSSGEFYPEGFGPAKWMDDGTAYTTLEPSAAVTDGQDIVRYTTATKTREVLISATQLIPEGASSPLSIRDYEWSPDHQQLLIFTNTERVWRYHTRGDYWVLDLASAQLQQLGANLPVSSLMFAKFSPQSDRVAYVSKHNLYVQDLNSGRITQLTEDGTEDIINGTFDWAYEEEFGARDGFRWSPDGHQIAYWQLDASDIRDFLMLNTTDSIYSYTIPVQYPKVGQDNSAARVGVLSASGGETTWMQVPGDPKNNYVPRLIWSPDSEGVYMQHLNRKQNKNDVLFGDAQSGAVKTVYTDQDDAWLDVVDDWQWLNAGQQFTWISQKDGWEHVYSVSPESGEEKNITPWAMDVVSVAQIDEDGGWLYFIASPNNATQRYLYRSKLSGKGKPERLTPENQPGTHSYQIAPQAKWAIHTYSAAGVPPIIDVVSLPQHQSTQVLVDNKELKQTIDQLKKTPVEFFQVTTEEGVTMDAYMMKPYDFDSTQKYPVLFQVYGEPAAQTVTDQWGGSSYLWHLMLTQQGYIVMSMDNRGTPAPKGRDWRKSVYGKIGILSSRDQAGGLRQILDRYDFVDPDRIGIWGWSGGGSMTLNMLFRYPELYRMGMSVAPVANQLLYDNIYQERYMGLPWDNPEGYEQGSPITFAKNLEGDLLLVHGTGDDNVHYQNSEVLINELVRHNKQFSMMAYPNRSHGIYEGFNTSRHLRGLLTNFLYEHLPVHETAPVLEQTTGH</sequence>
<protein>
    <submittedName>
        <fullName evidence="3">S9 family peptidase</fullName>
    </submittedName>
</protein>
<evidence type="ECO:0000313" key="3">
    <source>
        <dbReference type="EMBL" id="WKN36063.1"/>
    </source>
</evidence>
<dbReference type="GO" id="GO:0008239">
    <property type="term" value="F:dipeptidyl-peptidase activity"/>
    <property type="evidence" value="ECO:0007669"/>
    <property type="project" value="TreeGrafter"/>
</dbReference>
<accession>A0AA49GME2</accession>
<dbReference type="GO" id="GO:0008236">
    <property type="term" value="F:serine-type peptidase activity"/>
    <property type="evidence" value="ECO:0007669"/>
    <property type="project" value="InterPro"/>
</dbReference>
<feature type="domain" description="Dipeptidylpeptidase IV N-terminal" evidence="2">
    <location>
        <begin position="114"/>
        <end position="463"/>
    </location>
</feature>
<dbReference type="InterPro" id="IPR001375">
    <property type="entry name" value="Peptidase_S9_cat"/>
</dbReference>